<dbReference type="Proteomes" id="UP000767334">
    <property type="component" value="Unassembled WGS sequence"/>
</dbReference>
<proteinExistence type="predicted"/>
<accession>A0ABS2FCV0</accession>
<evidence type="ECO:0000313" key="2">
    <source>
        <dbReference type="Proteomes" id="UP000767334"/>
    </source>
</evidence>
<organism evidence="1 2">
    <name type="scientific">Clostridium saudiense</name>
    <dbReference type="NCBI Taxonomy" id="1414720"/>
    <lineage>
        <taxon>Bacteria</taxon>
        <taxon>Bacillati</taxon>
        <taxon>Bacillota</taxon>
        <taxon>Clostridia</taxon>
        <taxon>Eubacteriales</taxon>
        <taxon>Clostridiaceae</taxon>
        <taxon>Clostridium</taxon>
    </lineage>
</organism>
<sequence length="61" mass="7445">MKFNKLNKGQYNMMEVKETLKCSICNEDTNYIDYWNGNRFCSIECQEKYYNWIKKNKESIA</sequence>
<evidence type="ECO:0000313" key="1">
    <source>
        <dbReference type="EMBL" id="MBM6818333.1"/>
    </source>
</evidence>
<reference evidence="1 2" key="1">
    <citation type="journal article" date="2021" name="Sci. Rep.">
        <title>The distribution of antibiotic resistance genes in chicken gut microbiota commensals.</title>
        <authorList>
            <person name="Juricova H."/>
            <person name="Matiasovicova J."/>
            <person name="Kubasova T."/>
            <person name="Cejkova D."/>
            <person name="Rychlik I."/>
        </authorList>
    </citation>
    <scope>NUCLEOTIDE SEQUENCE [LARGE SCALE GENOMIC DNA]</scope>
    <source>
        <strain evidence="1 2">An435</strain>
    </source>
</reference>
<comment type="caution">
    <text evidence="1">The sequence shown here is derived from an EMBL/GenBank/DDBJ whole genome shotgun (WGS) entry which is preliminary data.</text>
</comment>
<keyword evidence="2" id="KW-1185">Reference proteome</keyword>
<name>A0ABS2FCV0_9CLOT</name>
<evidence type="ECO:0008006" key="3">
    <source>
        <dbReference type="Google" id="ProtNLM"/>
    </source>
</evidence>
<protein>
    <recommendedName>
        <fullName evidence="3">TRASH domain-containing protein</fullName>
    </recommendedName>
</protein>
<gene>
    <name evidence="1" type="ORF">H6A19_03075</name>
</gene>
<dbReference type="EMBL" id="JACJLL010000011">
    <property type="protein sequence ID" value="MBM6818333.1"/>
    <property type="molecule type" value="Genomic_DNA"/>
</dbReference>
<dbReference type="RefSeq" id="WP_148321281.1">
    <property type="nucleotide sequence ID" value="NZ_JACJLL010000011.1"/>
</dbReference>